<feature type="repeat" description="TPR" evidence="3">
    <location>
        <begin position="209"/>
        <end position="242"/>
    </location>
</feature>
<proteinExistence type="predicted"/>
<dbReference type="Pfam" id="PF13432">
    <property type="entry name" value="TPR_16"/>
    <property type="match status" value="1"/>
</dbReference>
<evidence type="ECO:0000256" key="1">
    <source>
        <dbReference type="ARBA" id="ARBA00022737"/>
    </source>
</evidence>
<evidence type="ECO:0000256" key="3">
    <source>
        <dbReference type="PROSITE-ProRule" id="PRU00339"/>
    </source>
</evidence>
<dbReference type="SMART" id="SM00028">
    <property type="entry name" value="TPR"/>
    <property type="match status" value="6"/>
</dbReference>
<accession>A0A7J6HRW4</accession>
<dbReference type="SUPFAM" id="SSF48452">
    <property type="entry name" value="TPR-like"/>
    <property type="match status" value="3"/>
</dbReference>
<dbReference type="Gene3D" id="1.25.40.10">
    <property type="entry name" value="Tetratricopeptide repeat domain"/>
    <property type="match status" value="3"/>
</dbReference>
<dbReference type="AlphaFoldDB" id="A0A7J6HRW4"/>
<keyword evidence="2 3" id="KW-0802">TPR repeat</keyword>
<keyword evidence="1" id="KW-0677">Repeat</keyword>
<dbReference type="PANTHER" id="PTHR15704:SF7">
    <property type="entry name" value="SUPERKILLER COMPLEX PROTEIN 3"/>
    <property type="match status" value="1"/>
</dbReference>
<reference evidence="6 7" key="1">
    <citation type="journal article" date="2020" name="bioRxiv">
        <title>Sequence and annotation of 42 cannabis genomes reveals extensive copy number variation in cannabinoid synthesis and pathogen resistance genes.</title>
        <authorList>
            <person name="Mckernan K.J."/>
            <person name="Helbert Y."/>
            <person name="Kane L.T."/>
            <person name="Ebling H."/>
            <person name="Zhang L."/>
            <person name="Liu B."/>
            <person name="Eaton Z."/>
            <person name="Mclaughlin S."/>
            <person name="Kingan S."/>
            <person name="Baybayan P."/>
            <person name="Concepcion G."/>
            <person name="Jordan M."/>
            <person name="Riva A."/>
            <person name="Barbazuk W."/>
            <person name="Harkins T."/>
        </authorList>
    </citation>
    <scope>NUCLEOTIDE SEQUENCE [LARGE SCALE GENOMIC DNA]</scope>
    <source>
        <strain evidence="6 7">cv. Jamaican Lion 4</strain>
        <strain evidence="5">Father</strain>
        <strain evidence="4">Mother</strain>
        <tissue evidence="5">Leaf</tissue>
    </source>
</reference>
<protein>
    <recommendedName>
        <fullName evidence="8">Tetratricopeptide repeat protein SKI3</fullName>
    </recommendedName>
</protein>
<gene>
    <name evidence="4" type="ORF">F8388_010310</name>
    <name evidence="5" type="ORF">G4B88_027229</name>
</gene>
<dbReference type="EMBL" id="JAATIP010000044">
    <property type="protein sequence ID" value="KAF4385754.1"/>
    <property type="molecule type" value="Genomic_DNA"/>
</dbReference>
<dbReference type="InterPro" id="IPR039226">
    <property type="entry name" value="Ski3/TTC37"/>
</dbReference>
<name>A0A7J6HRW4_CANSA</name>
<evidence type="ECO:0000313" key="4">
    <source>
        <dbReference type="EMBL" id="KAF4385754.1"/>
    </source>
</evidence>
<comment type="caution">
    <text evidence="5">The sequence shown here is derived from an EMBL/GenBank/DDBJ whole genome shotgun (WGS) entry which is preliminary data.</text>
</comment>
<dbReference type="GO" id="GO:0006401">
    <property type="term" value="P:RNA catabolic process"/>
    <property type="evidence" value="ECO:0007669"/>
    <property type="project" value="InterPro"/>
</dbReference>
<dbReference type="PANTHER" id="PTHR15704">
    <property type="entry name" value="SUPERKILLER 3 PROTEIN-RELATED"/>
    <property type="match status" value="1"/>
</dbReference>
<keyword evidence="7" id="KW-1185">Reference proteome</keyword>
<evidence type="ECO:0000313" key="5">
    <source>
        <dbReference type="EMBL" id="KAF4397489.1"/>
    </source>
</evidence>
<evidence type="ECO:0000313" key="7">
    <source>
        <dbReference type="Proteomes" id="UP000583929"/>
    </source>
</evidence>
<evidence type="ECO:0000256" key="2">
    <source>
        <dbReference type="ARBA" id="ARBA00022803"/>
    </source>
</evidence>
<feature type="repeat" description="TPR" evidence="3">
    <location>
        <begin position="175"/>
        <end position="208"/>
    </location>
</feature>
<dbReference type="InterPro" id="IPR011990">
    <property type="entry name" value="TPR-like_helical_dom_sf"/>
</dbReference>
<evidence type="ECO:0008006" key="8">
    <source>
        <dbReference type="Google" id="ProtNLM"/>
    </source>
</evidence>
<dbReference type="PROSITE" id="PS50293">
    <property type="entry name" value="TPR_REGION"/>
    <property type="match status" value="1"/>
</dbReference>
<dbReference type="EMBL" id="JAATIQ010000033">
    <property type="protein sequence ID" value="KAF4397489.1"/>
    <property type="molecule type" value="Genomic_DNA"/>
</dbReference>
<evidence type="ECO:0000313" key="6">
    <source>
        <dbReference type="Proteomes" id="UP000525078"/>
    </source>
</evidence>
<dbReference type="PROSITE" id="PS50005">
    <property type="entry name" value="TPR"/>
    <property type="match status" value="2"/>
</dbReference>
<organism evidence="5 7">
    <name type="scientific">Cannabis sativa</name>
    <name type="common">Hemp</name>
    <name type="synonym">Marijuana</name>
    <dbReference type="NCBI Taxonomy" id="3483"/>
    <lineage>
        <taxon>Eukaryota</taxon>
        <taxon>Viridiplantae</taxon>
        <taxon>Streptophyta</taxon>
        <taxon>Embryophyta</taxon>
        <taxon>Tracheophyta</taxon>
        <taxon>Spermatophyta</taxon>
        <taxon>Magnoliopsida</taxon>
        <taxon>eudicotyledons</taxon>
        <taxon>Gunneridae</taxon>
        <taxon>Pentapetalae</taxon>
        <taxon>rosids</taxon>
        <taxon>fabids</taxon>
        <taxon>Rosales</taxon>
        <taxon>Cannabaceae</taxon>
        <taxon>Cannabis</taxon>
    </lineage>
</organism>
<dbReference type="Proteomes" id="UP000525078">
    <property type="component" value="Unassembled WGS sequence"/>
</dbReference>
<dbReference type="InterPro" id="IPR019734">
    <property type="entry name" value="TPR_rpt"/>
</dbReference>
<sequence length="1193" mass="133214">MEREKSAKLQHLQESLQANPEDSSLHFDLGVFFWENWEEDNETLKSFKEKAAEHFLASARLNPQNGDAFRYLGHYYYGGGGGGDSIVDPQRAVKCYQRALSLNPDDSLSGESLCDLFDSLGKVTLELTVCRDASQKSPRAFWAFRRLGYLQLHERKWSEAVISLQHAIRGYPSCADLWEALGLAYNRLGRFTAAIKSYGRAIDLEPMKVFALVESGNIYVMLGSFKKGVEQFRLALEISPQCISANYGLASGLFGWAKECIYLGAFQWGATLLEEASKVAIETTSLAGNLSCIWKLHGDIQLTYAKCYPWMEESQSLELGVSVEDFNVSVSTWKQACCLAATSAKHSYQRALLLTPWEANFYADIAISSDIVNSFTKSSDLDINVWQPPEKMALGALLLEPENHEFWVALGCLSNFNPLKQHSLIRSLQLDVSHAVAWSYLGKIYREMDEKKLARLAFDCSRSIDPSLALPWAGMSADFHGKEAPVDEAFESCLRAVQTLPLAEFQIGLAKLAVISGHLSNPQVFGAIRQAVQRAPQYPESHNLKGLVCEARFEYQTAATSYRLARCALTNLSTGFTKSQIRDISINLARSLFKAGNALDAVEECENLKKEGLLDGEGLQIYALSLWKLGQSDLALSVAKTLAANVSTMDHNFVAAPISLICRLLYYISGQDSAINIILKMPKELFQSSKISFVVSAIHALDGSNRLEPVVSTSRKFIKSHEDICGMHCLIALGKLLKNGSGHSIGLQSGVAHLRKVIHMYPNSCLLRNLLGYLLLSGEEWNDTHLATRCCNGNASCSPIDGLKSAYEIVGAGAVACYAIGSSNPKFTFPTCPNQCLNELGTVQQLQKRLRQEPWNRTLRYLLILNLLQKAREERFPRNLCTMLERLISVALSNECYSETTDLSYQYEKFQLLLCASEISLQSGNQNGCIEYAKVASTIAIPDSYLFFAHLLLCRAYASDGDVMNLKKEYLRCLELETDCDIGWICLKMIESQYTLQNGSNILELYMKDCLVGEKKSWNAWMALYNLVQGLIAIQKQDLYSAKEFLEQACTLSSAESCIQLCYGSTCLELAKEWGDSELLLLAIRSLTKAQKACVITTPLPIISALLAQAEGSIGSDSKEKWEKNLRLEWYTWSPEMRPAELFFQMHLLAKESRGGPDSSLEYCQTPLRWVLRAVHTNPSCMRYWKVLQKLLD</sequence>
<dbReference type="Proteomes" id="UP000583929">
    <property type="component" value="Unassembled WGS sequence"/>
</dbReference>
<dbReference type="GO" id="GO:0055087">
    <property type="term" value="C:Ski complex"/>
    <property type="evidence" value="ECO:0007669"/>
    <property type="project" value="InterPro"/>
</dbReference>